<gene>
    <name evidence="2" type="ORF">K5V21_06735</name>
</gene>
<evidence type="ECO:0000313" key="2">
    <source>
        <dbReference type="EMBL" id="MBY0755147.1"/>
    </source>
</evidence>
<reference evidence="2 3" key="1">
    <citation type="journal article" date="2021" name="Cell Host Microbe">
        <title>in vivo commensal control of Clostridioides difficile virulence.</title>
        <authorList>
            <person name="Girinathan B.P."/>
            <person name="Dibenedetto N."/>
            <person name="Worley J.N."/>
            <person name="Peltier J."/>
            <person name="Arrieta-Ortiz M.L."/>
            <person name="Rupa Christinal Immanuel S."/>
            <person name="Lavin R."/>
            <person name="Delaney M.L."/>
            <person name="Cummins C."/>
            <person name="Hoffmann M."/>
            <person name="Luo Y."/>
            <person name="Gonzalez-Escalona N."/>
            <person name="Allard M."/>
            <person name="Onderdonk A.B."/>
            <person name="Gerber G.K."/>
            <person name="Sonenshein A.L."/>
            <person name="Baliga N."/>
            <person name="Dupuy B."/>
            <person name="Bry L."/>
        </authorList>
    </citation>
    <scope>NUCLEOTIDE SEQUENCE [LARGE SCALE GENOMIC DNA]</scope>
    <source>
        <strain evidence="2 3">DSM 599</strain>
    </source>
</reference>
<sequence>MYINVVDLFWLFIGILGAVALIILILCLLKLSSVLNRVDTLLDQNKKNLDTTLTNVKDISDNVKDISDVATEATADAIVVKENLTDQLNTIKDIISIAASVFLKK</sequence>
<dbReference type="Proteomes" id="UP001299068">
    <property type="component" value="Unassembled WGS sequence"/>
</dbReference>
<dbReference type="RefSeq" id="WP_221860174.1">
    <property type="nucleotide sequence ID" value="NZ_JAIKTU010000004.1"/>
</dbReference>
<proteinExistence type="predicted"/>
<dbReference type="EMBL" id="JAIKTU010000004">
    <property type="protein sequence ID" value="MBY0755147.1"/>
    <property type="molecule type" value="Genomic_DNA"/>
</dbReference>
<evidence type="ECO:0000256" key="1">
    <source>
        <dbReference type="SAM" id="Phobius"/>
    </source>
</evidence>
<name>A0ABS7KX47_CLOSR</name>
<keyword evidence="3" id="KW-1185">Reference proteome</keyword>
<comment type="caution">
    <text evidence="2">The sequence shown here is derived from an EMBL/GenBank/DDBJ whole genome shotgun (WGS) entry which is preliminary data.</text>
</comment>
<protein>
    <recommendedName>
        <fullName evidence="4">Lipoprotein</fullName>
    </recommendedName>
</protein>
<evidence type="ECO:0000313" key="3">
    <source>
        <dbReference type="Proteomes" id="UP001299068"/>
    </source>
</evidence>
<keyword evidence="1" id="KW-1133">Transmembrane helix</keyword>
<evidence type="ECO:0008006" key="4">
    <source>
        <dbReference type="Google" id="ProtNLM"/>
    </source>
</evidence>
<keyword evidence="1" id="KW-0812">Transmembrane</keyword>
<feature type="transmembrane region" description="Helical" evidence="1">
    <location>
        <begin position="6"/>
        <end position="29"/>
    </location>
</feature>
<accession>A0ABS7KX47</accession>
<keyword evidence="1" id="KW-0472">Membrane</keyword>
<organism evidence="2 3">
    <name type="scientific">Clostridium sardiniense</name>
    <name type="common">Clostridium absonum</name>
    <dbReference type="NCBI Taxonomy" id="29369"/>
    <lineage>
        <taxon>Bacteria</taxon>
        <taxon>Bacillati</taxon>
        <taxon>Bacillota</taxon>
        <taxon>Clostridia</taxon>
        <taxon>Eubacteriales</taxon>
        <taxon>Clostridiaceae</taxon>
        <taxon>Clostridium</taxon>
    </lineage>
</organism>